<name>F4RH53_MELLP</name>
<dbReference type="OrthoDB" id="10404795at2759"/>
<dbReference type="VEuPathDB" id="FungiDB:MELLADRAFT_71475"/>
<dbReference type="InParanoid" id="F4RH53"/>
<protein>
    <submittedName>
        <fullName evidence="1">Uncharacterized protein</fullName>
    </submittedName>
</protein>
<dbReference type="GeneID" id="18931831"/>
<dbReference type="AlphaFoldDB" id="F4RH53"/>
<proteinExistence type="predicted"/>
<accession>F4RH53</accession>
<dbReference type="KEGG" id="mlr:MELLADRAFT_71475"/>
<evidence type="ECO:0000313" key="2">
    <source>
        <dbReference type="Proteomes" id="UP000001072"/>
    </source>
</evidence>
<reference evidence="2" key="1">
    <citation type="journal article" date="2011" name="Proc. Natl. Acad. Sci. U.S.A.">
        <title>Obligate biotrophy features unraveled by the genomic analysis of rust fungi.</title>
        <authorList>
            <person name="Duplessis S."/>
            <person name="Cuomo C.A."/>
            <person name="Lin Y.-C."/>
            <person name="Aerts A."/>
            <person name="Tisserant E."/>
            <person name="Veneault-Fourrey C."/>
            <person name="Joly D.L."/>
            <person name="Hacquard S."/>
            <person name="Amselem J."/>
            <person name="Cantarel B.L."/>
            <person name="Chiu R."/>
            <person name="Coutinho P.M."/>
            <person name="Feau N."/>
            <person name="Field M."/>
            <person name="Frey P."/>
            <person name="Gelhaye E."/>
            <person name="Goldberg J."/>
            <person name="Grabherr M.G."/>
            <person name="Kodira C.D."/>
            <person name="Kohler A."/>
            <person name="Kuees U."/>
            <person name="Lindquist E.A."/>
            <person name="Lucas S.M."/>
            <person name="Mago R."/>
            <person name="Mauceli E."/>
            <person name="Morin E."/>
            <person name="Murat C."/>
            <person name="Pangilinan J.L."/>
            <person name="Park R."/>
            <person name="Pearson M."/>
            <person name="Quesneville H."/>
            <person name="Rouhier N."/>
            <person name="Sakthikumar S."/>
            <person name="Salamov A.A."/>
            <person name="Schmutz J."/>
            <person name="Selles B."/>
            <person name="Shapiro H."/>
            <person name="Tanguay P."/>
            <person name="Tuskan G.A."/>
            <person name="Henrissat B."/>
            <person name="Van de Peer Y."/>
            <person name="Rouze P."/>
            <person name="Ellis J.G."/>
            <person name="Dodds P.N."/>
            <person name="Schein J.E."/>
            <person name="Zhong S."/>
            <person name="Hamelin R.C."/>
            <person name="Grigoriev I.V."/>
            <person name="Szabo L.J."/>
            <person name="Martin F."/>
        </authorList>
    </citation>
    <scope>NUCLEOTIDE SEQUENCE [LARGE SCALE GENOMIC DNA]</scope>
    <source>
        <strain evidence="2">98AG31 / pathotype 3-4-7</strain>
    </source>
</reference>
<dbReference type="HOGENOM" id="CLU_2121612_0_0_1"/>
<evidence type="ECO:0000313" key="1">
    <source>
        <dbReference type="EMBL" id="EGG08392.1"/>
    </source>
</evidence>
<sequence>MYDESPDESKPNSQFDLPALKRLYLISDIPLPNFKDCKNLQFVKCDSEIKEDQWHSIKDLLYSDTWPKLSVLDLRRSWFLAGSPGQAQKEVDEIGNFNVKLMLSGGYSSKAPWD</sequence>
<keyword evidence="2" id="KW-1185">Reference proteome</keyword>
<organism evidence="2">
    <name type="scientific">Melampsora larici-populina (strain 98AG31 / pathotype 3-4-7)</name>
    <name type="common">Poplar leaf rust fungus</name>
    <dbReference type="NCBI Taxonomy" id="747676"/>
    <lineage>
        <taxon>Eukaryota</taxon>
        <taxon>Fungi</taxon>
        <taxon>Dikarya</taxon>
        <taxon>Basidiomycota</taxon>
        <taxon>Pucciniomycotina</taxon>
        <taxon>Pucciniomycetes</taxon>
        <taxon>Pucciniales</taxon>
        <taxon>Melampsoraceae</taxon>
        <taxon>Melampsora</taxon>
    </lineage>
</organism>
<gene>
    <name evidence="1" type="ORF">MELLADRAFT_71475</name>
</gene>
<dbReference type="Proteomes" id="UP000001072">
    <property type="component" value="Unassembled WGS sequence"/>
</dbReference>
<dbReference type="RefSeq" id="XP_007408590.1">
    <property type="nucleotide sequence ID" value="XM_007408528.1"/>
</dbReference>
<dbReference type="EMBL" id="GL883101">
    <property type="protein sequence ID" value="EGG08392.1"/>
    <property type="molecule type" value="Genomic_DNA"/>
</dbReference>